<keyword evidence="6 10" id="KW-1133">Transmembrane helix</keyword>
<feature type="transmembrane region" description="Helical" evidence="10">
    <location>
        <begin position="226"/>
        <end position="242"/>
    </location>
</feature>
<evidence type="ECO:0000256" key="3">
    <source>
        <dbReference type="ARBA" id="ARBA00022475"/>
    </source>
</evidence>
<evidence type="ECO:0000256" key="10">
    <source>
        <dbReference type="SAM" id="Phobius"/>
    </source>
</evidence>
<keyword evidence="5 10" id="KW-0812">Transmembrane</keyword>
<feature type="transmembrane region" description="Helical" evidence="10">
    <location>
        <begin position="329"/>
        <end position="351"/>
    </location>
</feature>
<evidence type="ECO:0000256" key="8">
    <source>
        <dbReference type="ARBA" id="ARBA00039381"/>
    </source>
</evidence>
<keyword evidence="2" id="KW-0813">Transport</keyword>
<reference evidence="11 12" key="1">
    <citation type="submission" date="2019-10" db="EMBL/GenBank/DDBJ databases">
        <title>Glycomyces albidus sp. nov., a novel actinomycete isolated from rhizosphere soil of wheat (Triticum aestivum L.).</title>
        <authorList>
            <person name="Qian L."/>
        </authorList>
    </citation>
    <scope>NUCLEOTIDE SEQUENCE [LARGE SCALE GENOMIC DNA]</scope>
    <source>
        <strain evidence="11 12">NEAU-7082</strain>
    </source>
</reference>
<organism evidence="11 12">
    <name type="scientific">Glycomyces albidus</name>
    <dbReference type="NCBI Taxonomy" id="2656774"/>
    <lineage>
        <taxon>Bacteria</taxon>
        <taxon>Bacillati</taxon>
        <taxon>Actinomycetota</taxon>
        <taxon>Actinomycetes</taxon>
        <taxon>Glycomycetales</taxon>
        <taxon>Glycomycetaceae</taxon>
        <taxon>Glycomyces</taxon>
    </lineage>
</organism>
<dbReference type="Pfam" id="PF02653">
    <property type="entry name" value="BPD_transp_2"/>
    <property type="match status" value="1"/>
</dbReference>
<comment type="subcellular location">
    <subcellularLocation>
        <location evidence="1">Cell membrane</location>
        <topology evidence="1">Multi-pass membrane protein</topology>
    </subcellularLocation>
</comment>
<dbReference type="InterPro" id="IPR001851">
    <property type="entry name" value="ABC_transp_permease"/>
</dbReference>
<dbReference type="GO" id="GO:0005886">
    <property type="term" value="C:plasma membrane"/>
    <property type="evidence" value="ECO:0007669"/>
    <property type="project" value="UniProtKB-SubCell"/>
</dbReference>
<dbReference type="AlphaFoldDB" id="A0A6L5G8L3"/>
<evidence type="ECO:0000256" key="9">
    <source>
        <dbReference type="SAM" id="MobiDB-lite"/>
    </source>
</evidence>
<dbReference type="PANTHER" id="PTHR32196">
    <property type="entry name" value="ABC TRANSPORTER PERMEASE PROTEIN YPHD-RELATED-RELATED"/>
    <property type="match status" value="1"/>
</dbReference>
<dbReference type="RefSeq" id="WP_153025117.1">
    <property type="nucleotide sequence ID" value="NZ_WIAO01000010.1"/>
</dbReference>
<dbReference type="Proteomes" id="UP000477750">
    <property type="component" value="Unassembled WGS sequence"/>
</dbReference>
<dbReference type="GO" id="GO:0022857">
    <property type="term" value="F:transmembrane transporter activity"/>
    <property type="evidence" value="ECO:0007669"/>
    <property type="project" value="InterPro"/>
</dbReference>
<accession>A0A6L5G8L3</accession>
<feature type="transmembrane region" description="Helical" evidence="10">
    <location>
        <begin position="199"/>
        <end position="220"/>
    </location>
</feature>
<dbReference type="CDD" id="cd06579">
    <property type="entry name" value="TM_PBP1_transp_AraH_like"/>
    <property type="match status" value="1"/>
</dbReference>
<evidence type="ECO:0000256" key="4">
    <source>
        <dbReference type="ARBA" id="ARBA00022519"/>
    </source>
</evidence>
<feature type="compositionally biased region" description="Basic and acidic residues" evidence="9">
    <location>
        <begin position="1"/>
        <end position="18"/>
    </location>
</feature>
<comment type="caution">
    <text evidence="11">The sequence shown here is derived from an EMBL/GenBank/DDBJ whole genome shotgun (WGS) entry which is preliminary data.</text>
</comment>
<feature type="compositionally biased region" description="Low complexity" evidence="9">
    <location>
        <begin position="21"/>
        <end position="30"/>
    </location>
</feature>
<evidence type="ECO:0000256" key="6">
    <source>
        <dbReference type="ARBA" id="ARBA00022989"/>
    </source>
</evidence>
<feature type="region of interest" description="Disordered" evidence="9">
    <location>
        <begin position="1"/>
        <end position="30"/>
    </location>
</feature>
<keyword evidence="7 10" id="KW-0472">Membrane</keyword>
<protein>
    <recommendedName>
        <fullName evidence="8">Autoinducer 2 import system permease protein LsrD</fullName>
    </recommendedName>
</protein>
<feature type="transmembrane region" description="Helical" evidence="10">
    <location>
        <begin position="79"/>
        <end position="98"/>
    </location>
</feature>
<gene>
    <name evidence="11" type="ORF">GFD30_10300</name>
</gene>
<proteinExistence type="predicted"/>
<evidence type="ECO:0000256" key="5">
    <source>
        <dbReference type="ARBA" id="ARBA00022692"/>
    </source>
</evidence>
<feature type="transmembrane region" description="Helical" evidence="10">
    <location>
        <begin position="280"/>
        <end position="298"/>
    </location>
</feature>
<evidence type="ECO:0000313" key="11">
    <source>
        <dbReference type="EMBL" id="MQM25956.1"/>
    </source>
</evidence>
<keyword evidence="3" id="KW-1003">Cell membrane</keyword>
<keyword evidence="12" id="KW-1185">Reference proteome</keyword>
<name>A0A6L5G8L3_9ACTN</name>
<feature type="transmembrane region" description="Helical" evidence="10">
    <location>
        <begin position="45"/>
        <end position="67"/>
    </location>
</feature>
<dbReference type="EMBL" id="WIAO01000010">
    <property type="protein sequence ID" value="MQM25956.1"/>
    <property type="molecule type" value="Genomic_DNA"/>
</dbReference>
<dbReference type="PANTHER" id="PTHR32196:SF71">
    <property type="entry name" value="AUTOINDUCER 2 IMPORT SYSTEM PERMEASE PROTEIN LSRD"/>
    <property type="match status" value="1"/>
</dbReference>
<evidence type="ECO:0000313" key="12">
    <source>
        <dbReference type="Proteomes" id="UP000477750"/>
    </source>
</evidence>
<evidence type="ECO:0000256" key="1">
    <source>
        <dbReference type="ARBA" id="ARBA00004651"/>
    </source>
</evidence>
<feature type="transmembrane region" description="Helical" evidence="10">
    <location>
        <begin position="249"/>
        <end position="268"/>
    </location>
</feature>
<keyword evidence="4" id="KW-0997">Cell inner membrane</keyword>
<evidence type="ECO:0000256" key="7">
    <source>
        <dbReference type="ARBA" id="ARBA00023136"/>
    </source>
</evidence>
<evidence type="ECO:0000256" key="2">
    <source>
        <dbReference type="ARBA" id="ARBA00022448"/>
    </source>
</evidence>
<sequence length="367" mass="37339">MSDDARLGEARPSERESTGKPPARALPAGPAGDAGLRLREAARALATWDFGVVAVTVGFLVVASMTVEHFGTARNAGYIILDLAPILLLALTMTLIVTTGEIDLSVASTVGLTSAAMGVMWNGGMALETIMPVAVLLGAALGAVNGLFVTGFGLPSLAVTIGTLALYRGLAYVLLGDTAVADWPRLFTGWTLGRIGDSAIPNVLVPMAVLAVICGVLLHATPVGRSIYAAGANPIAASYAGIAVGRLKFWLYVASGAMAGLVGVLWTLRYSSARADNAAGLELTVIAVVLLGGVSIFGGKGALPGVLAAVVLLVSVQNALRLAHVSTEALTVVTGSLLIVAVLAPNALGALRTALRRRRTTATGRTA</sequence>